<dbReference type="NCBIfam" id="NF040618">
    <property type="entry name" value="PPA1309_fam"/>
    <property type="match status" value="1"/>
</dbReference>
<dbReference type="Proteomes" id="UP000031675">
    <property type="component" value="Unassembled WGS sequence"/>
</dbReference>
<reference evidence="2" key="1">
    <citation type="journal article" date="2015" name="Chem. Biol.">
        <title>Structure, bioactivity, and resistance mechanism of streptomonomicin, an unusual lasso Peptide from an understudied halophilic actinomycete.</title>
        <authorList>
            <person name="Metelev M."/>
            <person name="Tietz J.I."/>
            <person name="Melby J.O."/>
            <person name="Blair P.M."/>
            <person name="Zhu L."/>
            <person name="Livnat I."/>
            <person name="Severinov K."/>
            <person name="Mitchell D.A."/>
        </authorList>
    </citation>
    <scope>NUCLEOTIDE SEQUENCE [LARGE SCALE GENOMIC DNA]</scope>
    <source>
        <strain evidence="2">YIM 90003</strain>
    </source>
</reference>
<gene>
    <name evidence="1" type="ORF">LP52_04405</name>
</gene>
<dbReference type="InterPro" id="IPR047681">
    <property type="entry name" value="PPA1309-like"/>
</dbReference>
<evidence type="ECO:0000313" key="2">
    <source>
        <dbReference type="Proteomes" id="UP000031675"/>
    </source>
</evidence>
<dbReference type="EMBL" id="JROO01000007">
    <property type="protein sequence ID" value="KIH99876.1"/>
    <property type="molecule type" value="Genomic_DNA"/>
</dbReference>
<comment type="caution">
    <text evidence="1">The sequence shown here is derived from an EMBL/GenBank/DDBJ whole genome shotgun (WGS) entry which is preliminary data.</text>
</comment>
<accession>A0A0C2JEW4</accession>
<dbReference type="STRING" id="183763.LP52_04405"/>
<dbReference type="RefSeq" id="WP_040271008.1">
    <property type="nucleotide sequence ID" value="NZ_JROO01000007.1"/>
</dbReference>
<dbReference type="AlphaFoldDB" id="A0A0C2JEW4"/>
<proteinExistence type="predicted"/>
<organism evidence="1 2">
    <name type="scientific">Streptomonospora alba</name>
    <dbReference type="NCBI Taxonomy" id="183763"/>
    <lineage>
        <taxon>Bacteria</taxon>
        <taxon>Bacillati</taxon>
        <taxon>Actinomycetota</taxon>
        <taxon>Actinomycetes</taxon>
        <taxon>Streptosporangiales</taxon>
        <taxon>Nocardiopsidaceae</taxon>
        <taxon>Streptomonospora</taxon>
    </lineage>
</organism>
<sequence length="177" mass="19207">MSFNIREAVLELERHAAGQGWDQPVRIYALVPTTDLMEREPALAEMLGLTGDVPADDLTPVEQEPLPEDVPLEEALGRMAWPEAVTGCALVMERLVVKGSDATLDPPDDVDAGTWAQSQEGREEVRMVAGVLRDGSRQSAMRMRSHDSEDEVLSGEDLVPALTSALAITLEEDGEEG</sequence>
<evidence type="ECO:0000313" key="1">
    <source>
        <dbReference type="EMBL" id="KIH99876.1"/>
    </source>
</evidence>
<protein>
    <submittedName>
        <fullName evidence="1">Uncharacterized protein</fullName>
    </submittedName>
</protein>
<dbReference type="OrthoDB" id="3266223at2"/>
<keyword evidence="2" id="KW-1185">Reference proteome</keyword>
<name>A0A0C2JEW4_9ACTN</name>